<evidence type="ECO:0000256" key="1">
    <source>
        <dbReference type="SAM" id="MobiDB-lite"/>
    </source>
</evidence>
<keyword evidence="2" id="KW-0732">Signal</keyword>
<dbReference type="AlphaFoldDB" id="A0A6P4ZM48"/>
<feature type="signal peptide" evidence="2">
    <location>
        <begin position="1"/>
        <end position="20"/>
    </location>
</feature>
<dbReference type="OrthoDB" id="10048136at2759"/>
<sequence length="127" mass="14321">MRPSTLVLVLLVMATTTCLAQSAMHNHIFPWYEFKRAAAGRGRRPAAGDDFDVMLPMDGTTSQNEDETEGDPVEGAVPYGVDRDALPVDVQTLQDRLARMYVCFNQKTGKWRFCRGDPSKAENRVRW</sequence>
<accession>A0A6P4ZM48</accession>
<protein>
    <submittedName>
        <fullName evidence="4">Uncharacterized protein LOC109478070</fullName>
    </submittedName>
</protein>
<gene>
    <name evidence="4" type="primary">LOC109478070</name>
</gene>
<feature type="chain" id="PRO_5027715508" evidence="2">
    <location>
        <begin position="21"/>
        <end position="127"/>
    </location>
</feature>
<organism evidence="3 4">
    <name type="scientific">Branchiostoma belcheri</name>
    <name type="common">Amphioxus</name>
    <dbReference type="NCBI Taxonomy" id="7741"/>
    <lineage>
        <taxon>Eukaryota</taxon>
        <taxon>Metazoa</taxon>
        <taxon>Chordata</taxon>
        <taxon>Cephalochordata</taxon>
        <taxon>Leptocardii</taxon>
        <taxon>Amphioxiformes</taxon>
        <taxon>Branchiostomatidae</taxon>
        <taxon>Branchiostoma</taxon>
    </lineage>
</organism>
<keyword evidence="3" id="KW-1185">Reference proteome</keyword>
<dbReference type="RefSeq" id="XP_019635089.1">
    <property type="nucleotide sequence ID" value="XM_019779530.1"/>
</dbReference>
<name>A0A6P4ZM48_BRABE</name>
<evidence type="ECO:0000313" key="3">
    <source>
        <dbReference type="Proteomes" id="UP000515135"/>
    </source>
</evidence>
<evidence type="ECO:0000256" key="2">
    <source>
        <dbReference type="SAM" id="SignalP"/>
    </source>
</evidence>
<reference evidence="4" key="1">
    <citation type="submission" date="2025-08" db="UniProtKB">
        <authorList>
            <consortium name="RefSeq"/>
        </authorList>
    </citation>
    <scope>IDENTIFICATION</scope>
    <source>
        <tissue evidence="4">Gonad</tissue>
    </source>
</reference>
<proteinExistence type="predicted"/>
<dbReference type="KEGG" id="bbel:109478070"/>
<evidence type="ECO:0000313" key="4">
    <source>
        <dbReference type="RefSeq" id="XP_019635089.1"/>
    </source>
</evidence>
<dbReference type="Proteomes" id="UP000515135">
    <property type="component" value="Unplaced"/>
</dbReference>
<feature type="region of interest" description="Disordered" evidence="1">
    <location>
        <begin position="42"/>
        <end position="79"/>
    </location>
</feature>
<dbReference type="GeneID" id="109478070"/>